<organism evidence="8 9">
    <name type="scientific">Lepraria finkii</name>
    <dbReference type="NCBI Taxonomy" id="1340010"/>
    <lineage>
        <taxon>Eukaryota</taxon>
        <taxon>Fungi</taxon>
        <taxon>Dikarya</taxon>
        <taxon>Ascomycota</taxon>
        <taxon>Pezizomycotina</taxon>
        <taxon>Lecanoromycetes</taxon>
        <taxon>OSLEUM clade</taxon>
        <taxon>Lecanoromycetidae</taxon>
        <taxon>Lecanorales</taxon>
        <taxon>Lecanorineae</taxon>
        <taxon>Stereocaulaceae</taxon>
        <taxon>Lepraria</taxon>
    </lineage>
</organism>
<feature type="transmembrane region" description="Helical" evidence="6">
    <location>
        <begin position="515"/>
        <end position="533"/>
    </location>
</feature>
<dbReference type="InterPro" id="IPR011701">
    <property type="entry name" value="MFS"/>
</dbReference>
<feature type="transmembrane region" description="Helical" evidence="6">
    <location>
        <begin position="405"/>
        <end position="423"/>
    </location>
</feature>
<sequence>MSSGIAEERPTGEQEKKSTEVAKEDLSNSTSSSEQYDDDQTVYPKGKALALIMLAIYLAVFLVALDRTIIATAIPRITDDFHSLGDTGWYGSAYLLAQCASQLLFGRIYTFYSPKWVFLITIGLFELGSALCGAAPNSVAFIVGRAFAGLGNSGIFSGAIVIMVYIVPLSKRSIYQGLIGAIYGIASVMGPLLGGVFTDRVTWRWCFYINLPIGALTVLIIVLILKLPNQKISGNSLRQKFLQLDPLGNIFLLPCIVCLLLALEWGGSTYAWKDGRIIALLVISGVLAIIFIAVQCWKQETATVPPRILKQRSMASGFCSAFCLGASMIVMIFYIPVWFQAIMGVSAVESGIRNLPLMLSLVIASIAAGGATAAIGYYAPFMILSTVLMSVGAGLLTTFQSDTGVAKWISYQILFGIGLGLGMQQPNLAAQTVLARQDVPVGASLMFFAQALGGAVFVSIAQTVFTNSLVSGLNKVSGLDPINVVNTGATQIRNLVPANDLDVVLLAYNGALTDAYKVALATACFSAVGAFTVEWRSVKGKKGVVEGQEKTTDEVKNS</sequence>
<evidence type="ECO:0000256" key="1">
    <source>
        <dbReference type="ARBA" id="ARBA00004141"/>
    </source>
</evidence>
<keyword evidence="2 6" id="KW-0812">Transmembrane</keyword>
<reference evidence="8 9" key="1">
    <citation type="submission" date="2024-09" db="EMBL/GenBank/DDBJ databases">
        <title>Rethinking Asexuality: The Enigmatic Case of Functional Sexual Genes in Lepraria (Stereocaulaceae).</title>
        <authorList>
            <person name="Doellman M."/>
            <person name="Sun Y."/>
            <person name="Barcenas-Pena A."/>
            <person name="Lumbsch H.T."/>
            <person name="Grewe F."/>
        </authorList>
    </citation>
    <scope>NUCLEOTIDE SEQUENCE [LARGE SCALE GENOMIC DNA]</scope>
    <source>
        <strain evidence="8 9">Grewe 0041</strain>
    </source>
</reference>
<dbReference type="InterPro" id="IPR036259">
    <property type="entry name" value="MFS_trans_sf"/>
</dbReference>
<evidence type="ECO:0000313" key="8">
    <source>
        <dbReference type="EMBL" id="KAL2047431.1"/>
    </source>
</evidence>
<comment type="subcellular location">
    <subcellularLocation>
        <location evidence="1">Membrane</location>
        <topology evidence="1">Multi-pass membrane protein</topology>
    </subcellularLocation>
</comment>
<dbReference type="Gene3D" id="1.20.1250.20">
    <property type="entry name" value="MFS general substrate transporter like domains"/>
    <property type="match status" value="1"/>
</dbReference>
<accession>A0ABR4ARL4</accession>
<evidence type="ECO:0000256" key="3">
    <source>
        <dbReference type="ARBA" id="ARBA00022989"/>
    </source>
</evidence>
<feature type="transmembrane region" description="Helical" evidence="6">
    <location>
        <begin position="205"/>
        <end position="225"/>
    </location>
</feature>
<feature type="transmembrane region" description="Helical" evidence="6">
    <location>
        <begin position="277"/>
        <end position="294"/>
    </location>
</feature>
<keyword evidence="3 6" id="KW-1133">Transmembrane helix</keyword>
<proteinExistence type="predicted"/>
<feature type="transmembrane region" description="Helical" evidence="6">
    <location>
        <begin position="381"/>
        <end position="399"/>
    </location>
</feature>
<dbReference type="PANTHER" id="PTHR23501">
    <property type="entry name" value="MAJOR FACILITATOR SUPERFAMILY"/>
    <property type="match status" value="1"/>
</dbReference>
<feature type="domain" description="Major facilitator superfamily (MFS) profile" evidence="7">
    <location>
        <begin position="52"/>
        <end position="538"/>
    </location>
</feature>
<keyword evidence="4 6" id="KW-0472">Membrane</keyword>
<dbReference type="SUPFAM" id="SSF103473">
    <property type="entry name" value="MFS general substrate transporter"/>
    <property type="match status" value="1"/>
</dbReference>
<gene>
    <name evidence="8" type="ORF">ABVK25_011539</name>
</gene>
<feature type="transmembrane region" description="Helical" evidence="6">
    <location>
        <begin position="246"/>
        <end position="265"/>
    </location>
</feature>
<name>A0ABR4ARL4_9LECA</name>
<dbReference type="InterPro" id="IPR020846">
    <property type="entry name" value="MFS_dom"/>
</dbReference>
<feature type="transmembrane region" description="Helical" evidence="6">
    <location>
        <begin position="355"/>
        <end position="374"/>
    </location>
</feature>
<feature type="transmembrane region" description="Helical" evidence="6">
    <location>
        <begin position="89"/>
        <end position="109"/>
    </location>
</feature>
<dbReference type="Pfam" id="PF07690">
    <property type="entry name" value="MFS_1"/>
    <property type="match status" value="1"/>
</dbReference>
<protein>
    <recommendedName>
        <fullName evidence="7">Major facilitator superfamily (MFS) profile domain-containing protein</fullName>
    </recommendedName>
</protein>
<evidence type="ECO:0000256" key="4">
    <source>
        <dbReference type="ARBA" id="ARBA00023136"/>
    </source>
</evidence>
<feature type="region of interest" description="Disordered" evidence="5">
    <location>
        <begin position="1"/>
        <end position="39"/>
    </location>
</feature>
<feature type="transmembrane region" description="Helical" evidence="6">
    <location>
        <begin position="48"/>
        <end position="69"/>
    </location>
</feature>
<feature type="transmembrane region" description="Helical" evidence="6">
    <location>
        <begin position="174"/>
        <end position="193"/>
    </location>
</feature>
<comment type="caution">
    <text evidence="8">The sequence shown here is derived from an EMBL/GenBank/DDBJ whole genome shotgun (WGS) entry which is preliminary data.</text>
</comment>
<feature type="transmembrane region" description="Helical" evidence="6">
    <location>
        <begin position="444"/>
        <end position="465"/>
    </location>
</feature>
<feature type="transmembrane region" description="Helical" evidence="6">
    <location>
        <begin position="116"/>
        <end position="136"/>
    </location>
</feature>
<dbReference type="PROSITE" id="PS50850">
    <property type="entry name" value="MFS"/>
    <property type="match status" value="1"/>
</dbReference>
<dbReference type="Gene3D" id="1.20.1720.10">
    <property type="entry name" value="Multidrug resistance protein D"/>
    <property type="match status" value="1"/>
</dbReference>
<feature type="compositionally biased region" description="Basic and acidic residues" evidence="5">
    <location>
        <begin position="1"/>
        <end position="26"/>
    </location>
</feature>
<evidence type="ECO:0000256" key="2">
    <source>
        <dbReference type="ARBA" id="ARBA00022692"/>
    </source>
</evidence>
<evidence type="ECO:0000259" key="7">
    <source>
        <dbReference type="PROSITE" id="PS50850"/>
    </source>
</evidence>
<feature type="transmembrane region" description="Helical" evidence="6">
    <location>
        <begin position="142"/>
        <end position="167"/>
    </location>
</feature>
<keyword evidence="9" id="KW-1185">Reference proteome</keyword>
<dbReference type="PANTHER" id="PTHR23501:SF201">
    <property type="entry name" value="MFS AFLATOXIN EFFLUX PUMP"/>
    <property type="match status" value="1"/>
</dbReference>
<evidence type="ECO:0000256" key="6">
    <source>
        <dbReference type="SAM" id="Phobius"/>
    </source>
</evidence>
<dbReference type="EMBL" id="JBHFEH010000102">
    <property type="protein sequence ID" value="KAL2047431.1"/>
    <property type="molecule type" value="Genomic_DNA"/>
</dbReference>
<dbReference type="CDD" id="cd17502">
    <property type="entry name" value="MFS_Azr1_MDR_like"/>
    <property type="match status" value="1"/>
</dbReference>
<feature type="transmembrane region" description="Helical" evidence="6">
    <location>
        <begin position="315"/>
        <end position="335"/>
    </location>
</feature>
<evidence type="ECO:0000256" key="5">
    <source>
        <dbReference type="SAM" id="MobiDB-lite"/>
    </source>
</evidence>
<evidence type="ECO:0000313" key="9">
    <source>
        <dbReference type="Proteomes" id="UP001590951"/>
    </source>
</evidence>
<dbReference type="Proteomes" id="UP001590951">
    <property type="component" value="Unassembled WGS sequence"/>
</dbReference>